<keyword evidence="4" id="KW-0796">Tight junction</keyword>
<keyword evidence="7" id="KW-0965">Cell junction</keyword>
<keyword evidence="11" id="KW-1185">Reference proteome</keyword>
<comment type="similarity">
    <text evidence="3">Belongs to the claudin family.</text>
</comment>
<dbReference type="PANTHER" id="PTHR12002">
    <property type="entry name" value="CLAUDIN"/>
    <property type="match status" value="1"/>
</dbReference>
<evidence type="ECO:0000313" key="10">
    <source>
        <dbReference type="Ensembl" id="ENSACOP00000013991.1"/>
    </source>
</evidence>
<dbReference type="GO" id="GO:0005198">
    <property type="term" value="F:structural molecule activity"/>
    <property type="evidence" value="ECO:0007669"/>
    <property type="project" value="InterPro"/>
</dbReference>
<dbReference type="PRINTS" id="PR01385">
    <property type="entry name" value="CLAUDIN14"/>
</dbReference>
<protein>
    <submittedName>
        <fullName evidence="10">Claudin 2</fullName>
    </submittedName>
</protein>
<evidence type="ECO:0000256" key="1">
    <source>
        <dbReference type="ARBA" id="ARBA00004435"/>
    </source>
</evidence>
<evidence type="ECO:0000313" key="11">
    <source>
        <dbReference type="Proteomes" id="UP000694522"/>
    </source>
</evidence>
<keyword evidence="8" id="KW-1133">Transmembrane helix</keyword>
<evidence type="ECO:0000256" key="3">
    <source>
        <dbReference type="ARBA" id="ARBA00008295"/>
    </source>
</evidence>
<evidence type="ECO:0000256" key="9">
    <source>
        <dbReference type="ARBA" id="ARBA00023136"/>
    </source>
</evidence>
<accession>A0A8B9FY79</accession>
<reference evidence="10" key="1">
    <citation type="submission" date="2025-08" db="UniProtKB">
        <authorList>
            <consortium name="Ensembl"/>
        </authorList>
    </citation>
    <scope>IDENTIFICATION</scope>
</reference>
<evidence type="ECO:0000256" key="8">
    <source>
        <dbReference type="ARBA" id="ARBA00022989"/>
    </source>
</evidence>
<dbReference type="Proteomes" id="UP000694522">
    <property type="component" value="Unplaced"/>
</dbReference>
<evidence type="ECO:0000256" key="7">
    <source>
        <dbReference type="ARBA" id="ARBA00022949"/>
    </source>
</evidence>
<dbReference type="Gene3D" id="1.20.140.150">
    <property type="match status" value="1"/>
</dbReference>
<comment type="subcellular location">
    <subcellularLocation>
        <location evidence="1">Cell junction</location>
        <location evidence="1">Tight junction</location>
    </subcellularLocation>
    <subcellularLocation>
        <location evidence="2">Cell membrane</location>
        <topology evidence="2">Multi-pass membrane protein</topology>
    </subcellularLocation>
</comment>
<evidence type="ECO:0000256" key="6">
    <source>
        <dbReference type="ARBA" id="ARBA00022692"/>
    </source>
</evidence>
<name>A0A8B9FY79_9PSIT</name>
<dbReference type="InterPro" id="IPR006187">
    <property type="entry name" value="Claudin"/>
</dbReference>
<dbReference type="PROSITE" id="PS01346">
    <property type="entry name" value="CLAUDIN"/>
    <property type="match status" value="1"/>
</dbReference>
<dbReference type="InterPro" id="IPR017974">
    <property type="entry name" value="Claudin_CS"/>
</dbReference>
<organism evidence="10 11">
    <name type="scientific">Amazona collaria</name>
    <name type="common">yellow-billed parrot</name>
    <dbReference type="NCBI Taxonomy" id="241587"/>
    <lineage>
        <taxon>Eukaryota</taxon>
        <taxon>Metazoa</taxon>
        <taxon>Chordata</taxon>
        <taxon>Craniata</taxon>
        <taxon>Vertebrata</taxon>
        <taxon>Euteleostomi</taxon>
        <taxon>Archelosauria</taxon>
        <taxon>Archosauria</taxon>
        <taxon>Dinosauria</taxon>
        <taxon>Saurischia</taxon>
        <taxon>Theropoda</taxon>
        <taxon>Coelurosauria</taxon>
        <taxon>Aves</taxon>
        <taxon>Neognathae</taxon>
        <taxon>Neoaves</taxon>
        <taxon>Telluraves</taxon>
        <taxon>Australaves</taxon>
        <taxon>Psittaciformes</taxon>
        <taxon>Psittacidae</taxon>
        <taxon>Amazona</taxon>
    </lineage>
</organism>
<sequence length="267" mass="27992">MVSMGLQLLGYTVAFLGYIGTLTATLLPSWKTSSYIGASIVTAVSFTKGLWMECATYSTGITQCDIYSSLLNLPADIQAAQALMHEVRARGGTLPGHHLLPPLPCWWLHPLHLLPCTRHHGHLCKHLPVPAAGRQELPALRQPHTEDQERAQLLQPDGIRVIAAAGGNRAGSSPGSPKHLGWHQANVVRGEDTAASPVPVGFDAGDPESLVTAGPQPAAPLSLPGWGWVDLYPQGPRGPGTTAGPGCLRGSGVTAVGLSAGCKPMLQ</sequence>
<evidence type="ECO:0000256" key="4">
    <source>
        <dbReference type="ARBA" id="ARBA00022427"/>
    </source>
</evidence>
<dbReference type="AlphaFoldDB" id="A0A8B9FY79"/>
<keyword evidence="5" id="KW-1003">Cell membrane</keyword>
<dbReference type="Pfam" id="PF00822">
    <property type="entry name" value="PMP22_Claudin"/>
    <property type="match status" value="1"/>
</dbReference>
<reference evidence="10" key="2">
    <citation type="submission" date="2025-09" db="UniProtKB">
        <authorList>
            <consortium name="Ensembl"/>
        </authorList>
    </citation>
    <scope>IDENTIFICATION</scope>
</reference>
<dbReference type="Ensembl" id="ENSACOT00000014482.1">
    <property type="protein sequence ID" value="ENSACOP00000013991.1"/>
    <property type="gene ID" value="ENSACOG00000009716.1"/>
</dbReference>
<proteinExistence type="inferred from homology"/>
<dbReference type="InterPro" id="IPR004031">
    <property type="entry name" value="PMP22/EMP/MP20/Claudin"/>
</dbReference>
<keyword evidence="9" id="KW-0472">Membrane</keyword>
<keyword evidence="6" id="KW-0812">Transmembrane</keyword>
<evidence type="ECO:0000256" key="2">
    <source>
        <dbReference type="ARBA" id="ARBA00004651"/>
    </source>
</evidence>
<evidence type="ECO:0000256" key="5">
    <source>
        <dbReference type="ARBA" id="ARBA00022475"/>
    </source>
</evidence>
<dbReference type="GO" id="GO:0005886">
    <property type="term" value="C:plasma membrane"/>
    <property type="evidence" value="ECO:0007669"/>
    <property type="project" value="UniProtKB-SubCell"/>
</dbReference>
<dbReference type="GO" id="GO:0005923">
    <property type="term" value="C:bicellular tight junction"/>
    <property type="evidence" value="ECO:0007669"/>
    <property type="project" value="UniProtKB-SubCell"/>
</dbReference>